<dbReference type="AlphaFoldDB" id="A0A8H4B7C2"/>
<organism evidence="1 2">
    <name type="scientific">Mucor circinelloides f. lusitanicus</name>
    <name type="common">Mucor racemosus var. lusitanicus</name>
    <dbReference type="NCBI Taxonomy" id="29924"/>
    <lineage>
        <taxon>Eukaryota</taxon>
        <taxon>Fungi</taxon>
        <taxon>Fungi incertae sedis</taxon>
        <taxon>Mucoromycota</taxon>
        <taxon>Mucoromycotina</taxon>
        <taxon>Mucoromycetes</taxon>
        <taxon>Mucorales</taxon>
        <taxon>Mucorineae</taxon>
        <taxon>Mucoraceae</taxon>
        <taxon>Mucor</taxon>
    </lineage>
</organism>
<dbReference type="EMBL" id="JAAECE010000013">
    <property type="protein sequence ID" value="KAF1796327.1"/>
    <property type="molecule type" value="Genomic_DNA"/>
</dbReference>
<sequence length="185" mass="21086">MLSPRNPLMFSMLERSAAVSTTIPILNNLFLADNDILCFQWIERLAALTGSTKWDGVAVCVKNGRIVPVLVEFSGGIKANSTESKENGDELKMLESMTKMLDYSEQVSNRDHPIPQFYVRSFDNRLFFEALYKLQDGSLCKRCYVNMPFPTNANELKEYVDCVEDMFAWKQAVVKYAQDSLKSNQ</sequence>
<gene>
    <name evidence="1" type="ORF">FB192DRAFT_1337080</name>
</gene>
<name>A0A8H4B7C2_MUCCL</name>
<reference evidence="1 2" key="1">
    <citation type="submission" date="2019-09" db="EMBL/GenBank/DDBJ databases">
        <authorList>
            <consortium name="DOE Joint Genome Institute"/>
            <person name="Mondo S.J."/>
            <person name="Navarro-Mendoza M.I."/>
            <person name="Perez-Arques C."/>
            <person name="Panchal S."/>
            <person name="Nicolas F.E."/>
            <person name="Ganguly P."/>
            <person name="Pangilinan J."/>
            <person name="Grigoriev I."/>
            <person name="Heitman J."/>
            <person name="Sanya K."/>
            <person name="Garre V."/>
        </authorList>
    </citation>
    <scope>NUCLEOTIDE SEQUENCE [LARGE SCALE GENOMIC DNA]</scope>
    <source>
        <strain evidence="1 2">MU402</strain>
    </source>
</reference>
<evidence type="ECO:0000313" key="1">
    <source>
        <dbReference type="EMBL" id="KAF1796327.1"/>
    </source>
</evidence>
<dbReference type="Proteomes" id="UP000469890">
    <property type="component" value="Unassembled WGS sequence"/>
</dbReference>
<proteinExistence type="predicted"/>
<accession>A0A8H4B7C2</accession>
<protein>
    <submittedName>
        <fullName evidence="1">Uncharacterized protein</fullName>
    </submittedName>
</protein>
<comment type="caution">
    <text evidence="1">The sequence shown here is derived from an EMBL/GenBank/DDBJ whole genome shotgun (WGS) entry which is preliminary data.</text>
</comment>
<evidence type="ECO:0000313" key="2">
    <source>
        <dbReference type="Proteomes" id="UP000469890"/>
    </source>
</evidence>